<evidence type="ECO:0000256" key="16">
    <source>
        <dbReference type="ARBA" id="ARBA00047899"/>
    </source>
</evidence>
<keyword evidence="6" id="KW-0808">Transferase</keyword>
<feature type="domain" description="Protein kinase" evidence="21">
    <location>
        <begin position="602"/>
        <end position="875"/>
    </location>
</feature>
<keyword evidence="13 19" id="KW-1133">Transmembrane helix</keyword>
<dbReference type="InterPro" id="IPR001245">
    <property type="entry name" value="Ser-Thr/Tyr_kinase_cat_dom"/>
</dbReference>
<feature type="transmembrane region" description="Helical" evidence="19">
    <location>
        <begin position="528"/>
        <end position="552"/>
    </location>
</feature>
<dbReference type="FunFam" id="1.10.510.10:FF:000146">
    <property type="entry name" value="LRR receptor-like serine/threonine-protein kinase IOS1"/>
    <property type="match status" value="1"/>
</dbReference>
<gene>
    <name evidence="22" type="ORF">POTOM_059463</name>
</gene>
<dbReference type="GO" id="GO:0005524">
    <property type="term" value="F:ATP binding"/>
    <property type="evidence" value="ECO:0007669"/>
    <property type="project" value="UniProtKB-UniRule"/>
</dbReference>
<dbReference type="InterPro" id="IPR024788">
    <property type="entry name" value="Malectin-like_Carb-bd_dom"/>
</dbReference>
<accession>A0A8X8BWK4</accession>
<dbReference type="Pfam" id="PF12819">
    <property type="entry name" value="Malectin_like"/>
    <property type="match status" value="1"/>
</dbReference>
<evidence type="ECO:0000256" key="15">
    <source>
        <dbReference type="ARBA" id="ARBA00023170"/>
    </source>
</evidence>
<evidence type="ECO:0000256" key="4">
    <source>
        <dbReference type="ARBA" id="ARBA00022553"/>
    </source>
</evidence>
<dbReference type="InterPro" id="IPR001611">
    <property type="entry name" value="Leu-rich_rpt"/>
</dbReference>
<dbReference type="OrthoDB" id="2017114at2759"/>
<feature type="signal peptide" evidence="20">
    <location>
        <begin position="1"/>
        <end position="30"/>
    </location>
</feature>
<evidence type="ECO:0000256" key="6">
    <source>
        <dbReference type="ARBA" id="ARBA00022679"/>
    </source>
</evidence>
<dbReference type="EMBL" id="JAAWWB010000038">
    <property type="protein sequence ID" value="KAG6737931.1"/>
    <property type="molecule type" value="Genomic_DNA"/>
</dbReference>
<evidence type="ECO:0000256" key="5">
    <source>
        <dbReference type="ARBA" id="ARBA00022614"/>
    </source>
</evidence>
<evidence type="ECO:0000256" key="1">
    <source>
        <dbReference type="ARBA" id="ARBA00004167"/>
    </source>
</evidence>
<dbReference type="FunFam" id="3.80.10.10:FF:000129">
    <property type="entry name" value="Leucine-rich repeat receptor-like kinase"/>
    <property type="match status" value="1"/>
</dbReference>
<evidence type="ECO:0000256" key="9">
    <source>
        <dbReference type="ARBA" id="ARBA00022737"/>
    </source>
</evidence>
<dbReference type="FunFam" id="3.30.200.20:FF:000394">
    <property type="entry name" value="Leucine-rich repeat receptor-like protein kinase"/>
    <property type="match status" value="1"/>
</dbReference>
<dbReference type="SMART" id="SM00220">
    <property type="entry name" value="S_TKc"/>
    <property type="match status" value="1"/>
</dbReference>
<keyword evidence="10 18" id="KW-0547">Nucleotide-binding</keyword>
<reference evidence="22" key="1">
    <citation type="journal article" date="2020" name="bioRxiv">
        <title>Hybrid origin of Populus tomentosa Carr. identified through genome sequencing and phylogenomic analysis.</title>
        <authorList>
            <person name="An X."/>
            <person name="Gao K."/>
            <person name="Chen Z."/>
            <person name="Li J."/>
            <person name="Yang X."/>
            <person name="Yang X."/>
            <person name="Zhou J."/>
            <person name="Guo T."/>
            <person name="Zhao T."/>
            <person name="Huang S."/>
            <person name="Miao D."/>
            <person name="Khan W.U."/>
            <person name="Rao P."/>
            <person name="Ye M."/>
            <person name="Lei B."/>
            <person name="Liao W."/>
            <person name="Wang J."/>
            <person name="Ji L."/>
            <person name="Li Y."/>
            <person name="Guo B."/>
            <person name="Mustafa N.S."/>
            <person name="Li S."/>
            <person name="Yun Q."/>
            <person name="Keller S.R."/>
            <person name="Mao J."/>
            <person name="Zhang R."/>
            <person name="Strauss S.H."/>
        </authorList>
    </citation>
    <scope>NUCLEOTIDE SEQUENCE</scope>
    <source>
        <strain evidence="22">GM15</strain>
        <tissue evidence="22">Leaf</tissue>
    </source>
</reference>
<evidence type="ECO:0000256" key="17">
    <source>
        <dbReference type="ARBA" id="ARBA00048679"/>
    </source>
</evidence>
<dbReference type="Pfam" id="PF07714">
    <property type="entry name" value="PK_Tyr_Ser-Thr"/>
    <property type="match status" value="1"/>
</dbReference>
<dbReference type="InterPro" id="IPR017441">
    <property type="entry name" value="Protein_kinase_ATP_BS"/>
</dbReference>
<dbReference type="PROSITE" id="PS00108">
    <property type="entry name" value="PROTEIN_KINASE_ST"/>
    <property type="match status" value="1"/>
</dbReference>
<evidence type="ECO:0000256" key="19">
    <source>
        <dbReference type="SAM" id="Phobius"/>
    </source>
</evidence>
<comment type="subcellular location">
    <subcellularLocation>
        <location evidence="1">Membrane</location>
        <topology evidence="1">Single-pass membrane protein</topology>
    </subcellularLocation>
</comment>
<dbReference type="SMART" id="SM00369">
    <property type="entry name" value="LRR_TYP"/>
    <property type="match status" value="2"/>
</dbReference>
<evidence type="ECO:0000256" key="18">
    <source>
        <dbReference type="PROSITE-ProRule" id="PRU10141"/>
    </source>
</evidence>
<dbReference type="Proteomes" id="UP000886885">
    <property type="component" value="Chromosome 19D"/>
</dbReference>
<keyword evidence="3" id="KW-0723">Serine/threonine-protein kinase</keyword>
<evidence type="ECO:0000313" key="23">
    <source>
        <dbReference type="Proteomes" id="UP000886885"/>
    </source>
</evidence>
<dbReference type="PANTHER" id="PTHR45631:SF212">
    <property type="entry name" value="PROTEIN KINASE DOMAIN-CONTAINING PROTEIN"/>
    <property type="match status" value="1"/>
</dbReference>
<dbReference type="PROSITE" id="PS50011">
    <property type="entry name" value="PROTEIN_KINASE_DOM"/>
    <property type="match status" value="1"/>
</dbReference>
<dbReference type="InterPro" id="IPR003591">
    <property type="entry name" value="Leu-rich_rpt_typical-subtyp"/>
</dbReference>
<feature type="chain" id="PRO_5036502707" description="non-specific serine/threonine protein kinase" evidence="20">
    <location>
        <begin position="31"/>
        <end position="904"/>
    </location>
</feature>
<evidence type="ECO:0000256" key="14">
    <source>
        <dbReference type="ARBA" id="ARBA00023136"/>
    </source>
</evidence>
<comment type="catalytic activity">
    <reaction evidence="16">
        <text>L-threonyl-[protein] + ATP = O-phospho-L-threonyl-[protein] + ADP + H(+)</text>
        <dbReference type="Rhea" id="RHEA:46608"/>
        <dbReference type="Rhea" id="RHEA-COMP:11060"/>
        <dbReference type="Rhea" id="RHEA-COMP:11605"/>
        <dbReference type="ChEBI" id="CHEBI:15378"/>
        <dbReference type="ChEBI" id="CHEBI:30013"/>
        <dbReference type="ChEBI" id="CHEBI:30616"/>
        <dbReference type="ChEBI" id="CHEBI:61977"/>
        <dbReference type="ChEBI" id="CHEBI:456216"/>
        <dbReference type="EC" id="2.7.11.1"/>
    </reaction>
</comment>
<dbReference type="CDD" id="cd14066">
    <property type="entry name" value="STKc_IRAK"/>
    <property type="match status" value="1"/>
</dbReference>
<evidence type="ECO:0000256" key="8">
    <source>
        <dbReference type="ARBA" id="ARBA00022729"/>
    </source>
</evidence>
<evidence type="ECO:0000313" key="22">
    <source>
        <dbReference type="EMBL" id="KAG6737931.1"/>
    </source>
</evidence>
<comment type="catalytic activity">
    <reaction evidence="17">
        <text>L-seryl-[protein] + ATP = O-phospho-L-seryl-[protein] + ADP + H(+)</text>
        <dbReference type="Rhea" id="RHEA:17989"/>
        <dbReference type="Rhea" id="RHEA-COMP:9863"/>
        <dbReference type="Rhea" id="RHEA-COMP:11604"/>
        <dbReference type="ChEBI" id="CHEBI:15378"/>
        <dbReference type="ChEBI" id="CHEBI:29999"/>
        <dbReference type="ChEBI" id="CHEBI:30616"/>
        <dbReference type="ChEBI" id="CHEBI:83421"/>
        <dbReference type="ChEBI" id="CHEBI:456216"/>
        <dbReference type="EC" id="2.7.11.1"/>
    </reaction>
</comment>
<keyword evidence="5" id="KW-0433">Leucine-rich repeat</keyword>
<dbReference type="PROSITE" id="PS00107">
    <property type="entry name" value="PROTEIN_KINASE_ATP"/>
    <property type="match status" value="1"/>
</dbReference>
<dbReference type="GO" id="GO:0016020">
    <property type="term" value="C:membrane"/>
    <property type="evidence" value="ECO:0007669"/>
    <property type="project" value="UniProtKB-SubCell"/>
</dbReference>
<evidence type="ECO:0000256" key="12">
    <source>
        <dbReference type="ARBA" id="ARBA00022840"/>
    </source>
</evidence>
<keyword evidence="14 19" id="KW-0472">Membrane</keyword>
<protein>
    <recommendedName>
        <fullName evidence="2">non-specific serine/threonine protein kinase</fullName>
        <ecNumber evidence="2">2.7.11.1</ecNumber>
    </recommendedName>
</protein>
<dbReference type="PANTHER" id="PTHR45631">
    <property type="entry name" value="OS07G0107800 PROTEIN-RELATED"/>
    <property type="match status" value="1"/>
</dbReference>
<keyword evidence="4" id="KW-0597">Phosphoprotein</keyword>
<keyword evidence="23" id="KW-1185">Reference proteome</keyword>
<keyword evidence="15" id="KW-0675">Receptor</keyword>
<sequence>MDGGQILLSYIKVWVILLLLSATFQNSKLAAKNTEQDKKRKLAEENSGFISIDCGAEADYLDGDTGISYKTDKDFISTGKNMFIAPEHNLTTVYYGNMMNSLRTFPEGERNCYTLKPRQGKNQNYYVRAFFYYGNYDSKNQAPKFDLYIGVNYWATVNEDQDGTYNSIIYYSVTDTIHVCLVNTGSGVPFINGLDLRFMNDSPYRTMNGFLIHVVHADLGLYPNQSSSSIRYKDDVFDRIWAHTNLDDLGIETNIDIQGSDDPYRLPVEVLRTAVQPGNGLNSLSFSYSYPASFTPRFLVYFHFAEIEQIAPGKLREFTITLNGLNYGPFTLEYLKLLTIGPNELQVPEDQVRFSINATLRSDLPPILNAFEIFELRPLRYSPTNQTDVDAIMAIKEAYKIDRVDWQGDPCWQLTTWTSLQCNNDNPPRIISLNLSSSQLSGNIAVSLLNLRAIQSLDLSNNELTGTVPEAFAQLPNLTILYLSGNKLTGVVPHSVKEKSNSGQLQLSLDGNPDLCKMDTCEKKKGSFLVPVIASVIPVSMLLLLSIITIFWRLKREENMIQHEIRRLNVSLSSSVGLSRKELSLKSKNQPFTYTEIVSITNNFQTIIGEGGFGKVYLGNLKDERQVAVKLLSQSSRQGYKEFLAEVQLLVIVHHRNLVSLVGYCNEQENMALVYEYMANGNLKDQLLENSTNMLNWRARLQIAVDAAHGLEYLHNGCKPPIVHRDLKSSNILLTENHQAKIADFGLSKAFATEADTHVITVPAGTPGYIDPEFRASGNLNKKSDVYSFGILLCELITGQPPIIRGDEGHTHILQWVSPLLERGDIQSIIDPRLQGEFNTNCAWKALEITLSCVPPTSTQRPDMSDILGELKECLAMEMSSEMSMCDSVEMSLLLSTDMAPNLR</sequence>
<evidence type="ECO:0000256" key="3">
    <source>
        <dbReference type="ARBA" id="ARBA00022527"/>
    </source>
</evidence>
<keyword evidence="11" id="KW-0418">Kinase</keyword>
<keyword evidence="9" id="KW-0677">Repeat</keyword>
<evidence type="ECO:0000256" key="10">
    <source>
        <dbReference type="ARBA" id="ARBA00022741"/>
    </source>
</evidence>
<keyword evidence="7 19" id="KW-0812">Transmembrane</keyword>
<evidence type="ECO:0000256" key="11">
    <source>
        <dbReference type="ARBA" id="ARBA00022777"/>
    </source>
</evidence>
<evidence type="ECO:0000256" key="2">
    <source>
        <dbReference type="ARBA" id="ARBA00012513"/>
    </source>
</evidence>
<proteinExistence type="predicted"/>
<keyword evidence="8 20" id="KW-0732">Signal</keyword>
<comment type="caution">
    <text evidence="22">The sequence shown here is derived from an EMBL/GenBank/DDBJ whole genome shotgun (WGS) entry which is preliminary data.</text>
</comment>
<dbReference type="GO" id="GO:0004674">
    <property type="term" value="F:protein serine/threonine kinase activity"/>
    <property type="evidence" value="ECO:0007669"/>
    <property type="project" value="UniProtKB-KW"/>
</dbReference>
<evidence type="ECO:0000259" key="21">
    <source>
        <dbReference type="PROSITE" id="PS50011"/>
    </source>
</evidence>
<keyword evidence="12 18" id="KW-0067">ATP-binding</keyword>
<dbReference type="EC" id="2.7.11.1" evidence="2"/>
<name>A0A8X8BWK4_POPTO</name>
<dbReference type="AlphaFoldDB" id="A0A8X8BWK4"/>
<dbReference type="Pfam" id="PF13855">
    <property type="entry name" value="LRR_8"/>
    <property type="match status" value="1"/>
</dbReference>
<dbReference type="InterPro" id="IPR000719">
    <property type="entry name" value="Prot_kinase_dom"/>
</dbReference>
<organism evidence="22 23">
    <name type="scientific">Populus tomentosa</name>
    <name type="common">Chinese white poplar</name>
    <dbReference type="NCBI Taxonomy" id="118781"/>
    <lineage>
        <taxon>Eukaryota</taxon>
        <taxon>Viridiplantae</taxon>
        <taxon>Streptophyta</taxon>
        <taxon>Embryophyta</taxon>
        <taxon>Tracheophyta</taxon>
        <taxon>Spermatophyta</taxon>
        <taxon>Magnoliopsida</taxon>
        <taxon>eudicotyledons</taxon>
        <taxon>Gunneridae</taxon>
        <taxon>Pentapetalae</taxon>
        <taxon>rosids</taxon>
        <taxon>fabids</taxon>
        <taxon>Malpighiales</taxon>
        <taxon>Salicaceae</taxon>
        <taxon>Saliceae</taxon>
        <taxon>Populus</taxon>
    </lineage>
</organism>
<feature type="binding site" evidence="18">
    <location>
        <position position="630"/>
    </location>
    <ligand>
        <name>ATP</name>
        <dbReference type="ChEBI" id="CHEBI:30616"/>
    </ligand>
</feature>
<dbReference type="InterPro" id="IPR008271">
    <property type="entry name" value="Ser/Thr_kinase_AS"/>
</dbReference>
<evidence type="ECO:0000256" key="13">
    <source>
        <dbReference type="ARBA" id="ARBA00022989"/>
    </source>
</evidence>
<evidence type="ECO:0000256" key="20">
    <source>
        <dbReference type="SAM" id="SignalP"/>
    </source>
</evidence>
<evidence type="ECO:0000256" key="7">
    <source>
        <dbReference type="ARBA" id="ARBA00022692"/>
    </source>
</evidence>